<comment type="caution">
    <text evidence="9">The sequence shown here is derived from an EMBL/GenBank/DDBJ whole genome shotgun (WGS) entry which is preliminary data.</text>
</comment>
<evidence type="ECO:0000256" key="7">
    <source>
        <dbReference type="SAM" id="MobiDB-lite"/>
    </source>
</evidence>
<evidence type="ECO:0000256" key="2">
    <source>
        <dbReference type="ARBA" id="ARBA00022448"/>
    </source>
</evidence>
<feature type="transmembrane region" description="Helical" evidence="8">
    <location>
        <begin position="313"/>
        <end position="336"/>
    </location>
</feature>
<feature type="transmembrane region" description="Helical" evidence="8">
    <location>
        <begin position="230"/>
        <end position="252"/>
    </location>
</feature>
<evidence type="ECO:0000313" key="9">
    <source>
        <dbReference type="EMBL" id="MDJ1136434.1"/>
    </source>
</evidence>
<keyword evidence="6 8" id="KW-0472">Membrane</keyword>
<dbReference type="PANTHER" id="PTHR23517">
    <property type="entry name" value="RESISTANCE PROTEIN MDTM, PUTATIVE-RELATED-RELATED"/>
    <property type="match status" value="1"/>
</dbReference>
<feature type="transmembrane region" description="Helical" evidence="8">
    <location>
        <begin position="52"/>
        <end position="73"/>
    </location>
</feature>
<feature type="transmembrane region" description="Helical" evidence="8">
    <location>
        <begin position="285"/>
        <end position="307"/>
    </location>
</feature>
<dbReference type="PANTHER" id="PTHR23517:SF3">
    <property type="entry name" value="INTEGRAL MEMBRANE TRANSPORT PROTEIN"/>
    <property type="match status" value="1"/>
</dbReference>
<dbReference type="Pfam" id="PF07690">
    <property type="entry name" value="MFS_1"/>
    <property type="match status" value="1"/>
</dbReference>
<accession>A0ABT7A5Z2</accession>
<feature type="region of interest" description="Disordered" evidence="7">
    <location>
        <begin position="421"/>
        <end position="444"/>
    </location>
</feature>
<name>A0ABT7A5Z2_9ACTN</name>
<dbReference type="RefSeq" id="WP_274046882.1">
    <property type="nucleotide sequence ID" value="NZ_JANCPR020000040.1"/>
</dbReference>
<dbReference type="InterPro" id="IPR005829">
    <property type="entry name" value="Sugar_transporter_CS"/>
</dbReference>
<gene>
    <name evidence="9" type="ORF">NMN56_031710</name>
</gene>
<comment type="subcellular location">
    <subcellularLocation>
        <location evidence="1">Cell membrane</location>
        <topology evidence="1">Multi-pass membrane protein</topology>
    </subcellularLocation>
</comment>
<dbReference type="Proteomes" id="UP001214441">
    <property type="component" value="Unassembled WGS sequence"/>
</dbReference>
<keyword evidence="4 8" id="KW-0812">Transmembrane</keyword>
<feature type="transmembrane region" description="Helical" evidence="8">
    <location>
        <begin position="145"/>
        <end position="169"/>
    </location>
</feature>
<keyword evidence="5 8" id="KW-1133">Transmembrane helix</keyword>
<dbReference type="Gene3D" id="1.20.1250.20">
    <property type="entry name" value="MFS general substrate transporter like domains"/>
    <property type="match status" value="1"/>
</dbReference>
<evidence type="ECO:0000256" key="8">
    <source>
        <dbReference type="SAM" id="Phobius"/>
    </source>
</evidence>
<evidence type="ECO:0000256" key="3">
    <source>
        <dbReference type="ARBA" id="ARBA00022475"/>
    </source>
</evidence>
<reference evidence="9 10" key="1">
    <citation type="submission" date="2023-05" db="EMBL/GenBank/DDBJ databases">
        <title>Streptantibioticus silvisoli sp. nov., acidotolerant actinomycetes 1 from pine litter.</title>
        <authorList>
            <person name="Swiecimska M."/>
            <person name="Golinska P."/>
            <person name="Sangal V."/>
            <person name="Wachnowicz B."/>
            <person name="Goodfellow M."/>
        </authorList>
    </citation>
    <scope>NUCLEOTIDE SEQUENCE [LARGE SCALE GENOMIC DNA]</scope>
    <source>
        <strain evidence="9 10">DSM 42109</strain>
    </source>
</reference>
<proteinExistence type="predicted"/>
<dbReference type="EMBL" id="JANCPR020000040">
    <property type="protein sequence ID" value="MDJ1136434.1"/>
    <property type="molecule type" value="Genomic_DNA"/>
</dbReference>
<feature type="transmembrane region" description="Helical" evidence="8">
    <location>
        <begin position="381"/>
        <end position="401"/>
    </location>
</feature>
<evidence type="ECO:0000256" key="1">
    <source>
        <dbReference type="ARBA" id="ARBA00004651"/>
    </source>
</evidence>
<sequence length="477" mass="48702">MPSAPPGVPAQRIRRASRTAFALHASVLIALLAASSAPTPLYSLYQDQWELSSLTVTVVFSAYALALLASLLTTGALSDHVGRRPVLAGTLTVQALSMVLFTQADGPGLLITARILQGLATGAATTAAGAALLDLEDPARPGRSAVTNSIAPVAGMATGVLAATLLVRFAPAPTLTVYLLLAALFALQAIAVLRTEETARSRPGAWRSLRPHITVPPPARRALLQAGTGIAAVWALGGFYSSLGPALVRLVAPTAPQAAGGMLFFTVTAAAALTVWALRGTAPASAAMAGCCAVLPAAALTLTGIHLGNLPAVFGGAVLAGTAFGAVSQGAVRMMLGPVSEKDRAATLATYYVLSYLSMSLPAVAAGTATELCGLRTTTHAYALTTALLAVAATVALIPALRTTAHTGADADSANTPALATAGKTRTHQPLPRTASGEWPHLEPPLHETVEEWNCARWSASALHGRDSRRDGVLNNL</sequence>
<organism evidence="9 10">
    <name type="scientific">Streptomyces iconiensis</name>
    <dbReference type="NCBI Taxonomy" id="1384038"/>
    <lineage>
        <taxon>Bacteria</taxon>
        <taxon>Bacillati</taxon>
        <taxon>Actinomycetota</taxon>
        <taxon>Actinomycetes</taxon>
        <taxon>Kitasatosporales</taxon>
        <taxon>Streptomycetaceae</taxon>
        <taxon>Streptomyces</taxon>
    </lineage>
</organism>
<evidence type="ECO:0000256" key="5">
    <source>
        <dbReference type="ARBA" id="ARBA00022989"/>
    </source>
</evidence>
<keyword evidence="2" id="KW-0813">Transport</keyword>
<feature type="transmembrane region" description="Helical" evidence="8">
    <location>
        <begin position="258"/>
        <end position="278"/>
    </location>
</feature>
<feature type="transmembrane region" description="Helical" evidence="8">
    <location>
        <begin position="348"/>
        <end position="369"/>
    </location>
</feature>
<feature type="transmembrane region" description="Helical" evidence="8">
    <location>
        <begin position="85"/>
        <end position="103"/>
    </location>
</feature>
<evidence type="ECO:0000256" key="6">
    <source>
        <dbReference type="ARBA" id="ARBA00023136"/>
    </source>
</evidence>
<dbReference type="InterPro" id="IPR036259">
    <property type="entry name" value="MFS_trans_sf"/>
</dbReference>
<protein>
    <submittedName>
        <fullName evidence="9">MFS transporter</fullName>
    </submittedName>
</protein>
<dbReference type="PROSITE" id="PS00216">
    <property type="entry name" value="SUGAR_TRANSPORT_1"/>
    <property type="match status" value="1"/>
</dbReference>
<evidence type="ECO:0000313" key="10">
    <source>
        <dbReference type="Proteomes" id="UP001214441"/>
    </source>
</evidence>
<evidence type="ECO:0000256" key="4">
    <source>
        <dbReference type="ARBA" id="ARBA00022692"/>
    </source>
</evidence>
<dbReference type="InterPro" id="IPR050171">
    <property type="entry name" value="MFS_Transporters"/>
</dbReference>
<dbReference type="InterPro" id="IPR011701">
    <property type="entry name" value="MFS"/>
</dbReference>
<keyword evidence="10" id="KW-1185">Reference proteome</keyword>
<feature type="transmembrane region" description="Helical" evidence="8">
    <location>
        <begin position="175"/>
        <end position="193"/>
    </location>
</feature>
<dbReference type="CDD" id="cd06174">
    <property type="entry name" value="MFS"/>
    <property type="match status" value="1"/>
</dbReference>
<dbReference type="SUPFAM" id="SSF103473">
    <property type="entry name" value="MFS general substrate transporter"/>
    <property type="match status" value="1"/>
</dbReference>
<keyword evidence="3" id="KW-1003">Cell membrane</keyword>
<feature type="transmembrane region" description="Helical" evidence="8">
    <location>
        <begin position="115"/>
        <end position="133"/>
    </location>
</feature>